<keyword evidence="2" id="KW-1185">Reference proteome</keyword>
<dbReference type="AlphaFoldDB" id="A0AAV7M765"/>
<protein>
    <submittedName>
        <fullName evidence="1">Uncharacterized protein</fullName>
    </submittedName>
</protein>
<organism evidence="1 2">
    <name type="scientific">Pleurodeles waltl</name>
    <name type="common">Iberian ribbed newt</name>
    <dbReference type="NCBI Taxonomy" id="8319"/>
    <lineage>
        <taxon>Eukaryota</taxon>
        <taxon>Metazoa</taxon>
        <taxon>Chordata</taxon>
        <taxon>Craniata</taxon>
        <taxon>Vertebrata</taxon>
        <taxon>Euteleostomi</taxon>
        <taxon>Amphibia</taxon>
        <taxon>Batrachia</taxon>
        <taxon>Caudata</taxon>
        <taxon>Salamandroidea</taxon>
        <taxon>Salamandridae</taxon>
        <taxon>Pleurodelinae</taxon>
        <taxon>Pleurodeles</taxon>
    </lineage>
</organism>
<gene>
    <name evidence="1" type="ORF">NDU88_004295</name>
</gene>
<proteinExistence type="predicted"/>
<comment type="caution">
    <text evidence="1">The sequence shown here is derived from an EMBL/GenBank/DDBJ whole genome shotgun (WGS) entry which is preliminary data.</text>
</comment>
<evidence type="ECO:0000313" key="2">
    <source>
        <dbReference type="Proteomes" id="UP001066276"/>
    </source>
</evidence>
<reference evidence="1" key="1">
    <citation type="journal article" date="2022" name="bioRxiv">
        <title>Sequencing and chromosome-scale assembly of the giantPleurodeles waltlgenome.</title>
        <authorList>
            <person name="Brown T."/>
            <person name="Elewa A."/>
            <person name="Iarovenko S."/>
            <person name="Subramanian E."/>
            <person name="Araus A.J."/>
            <person name="Petzold A."/>
            <person name="Susuki M."/>
            <person name="Suzuki K.-i.T."/>
            <person name="Hayashi T."/>
            <person name="Toyoda A."/>
            <person name="Oliveira C."/>
            <person name="Osipova E."/>
            <person name="Leigh N.D."/>
            <person name="Simon A."/>
            <person name="Yun M.H."/>
        </authorList>
    </citation>
    <scope>NUCLEOTIDE SEQUENCE</scope>
    <source>
        <strain evidence="1">20211129_DDA</strain>
        <tissue evidence="1">Liver</tissue>
    </source>
</reference>
<name>A0AAV7M765_PLEWA</name>
<dbReference type="Proteomes" id="UP001066276">
    <property type="component" value="Chromosome 10"/>
</dbReference>
<sequence length="132" mass="13904">MHNVIVCGLIVVAKWNLRMHQSSRGARPSNIRPAMCMVEGSSQRPDTSGSKDGPFCKHSASQVSVIVTERFIARSPGEALGDSRPEAECFADLKGGLGIGEEAMECVALPDKVEPKGCPPLGAPSMSPVQTG</sequence>
<evidence type="ECO:0000313" key="1">
    <source>
        <dbReference type="EMBL" id="KAJ1099191.1"/>
    </source>
</evidence>
<accession>A0AAV7M765</accession>
<dbReference type="EMBL" id="JANPWB010000014">
    <property type="protein sequence ID" value="KAJ1099191.1"/>
    <property type="molecule type" value="Genomic_DNA"/>
</dbReference>